<dbReference type="AlphaFoldDB" id="A0A7D8EW77"/>
<organism evidence="1 2">
    <name type="scientific">Salmonella enterica</name>
    <name type="common">Salmonella choleraesuis</name>
    <dbReference type="NCBI Taxonomy" id="28901"/>
    <lineage>
        <taxon>Bacteria</taxon>
        <taxon>Pseudomonadati</taxon>
        <taxon>Pseudomonadota</taxon>
        <taxon>Gammaproteobacteria</taxon>
        <taxon>Enterobacterales</taxon>
        <taxon>Enterobacteriaceae</taxon>
        <taxon>Salmonella</taxon>
    </lineage>
</organism>
<accession>A0A7D8EW77</accession>
<protein>
    <submittedName>
        <fullName evidence="1">Transcriptional regulator, AlpA</fullName>
    </submittedName>
</protein>
<dbReference type="Gene3D" id="1.10.238.160">
    <property type="match status" value="1"/>
</dbReference>
<dbReference type="Proteomes" id="UP000254463">
    <property type="component" value="Unassembled WGS sequence"/>
</dbReference>
<gene>
    <name evidence="1" type="ORF">NCTC6385_03761</name>
</gene>
<name>A0A7D8EW77_SALER</name>
<reference evidence="1 2" key="1">
    <citation type="submission" date="2018-06" db="EMBL/GenBank/DDBJ databases">
        <authorList>
            <consortium name="Pathogen Informatics"/>
            <person name="Doyle S."/>
        </authorList>
    </citation>
    <scope>NUCLEOTIDE SEQUENCE [LARGE SCALE GENOMIC DNA]</scope>
    <source>
        <strain evidence="1 2">NCTC6385</strain>
    </source>
</reference>
<evidence type="ECO:0000313" key="2">
    <source>
        <dbReference type="Proteomes" id="UP000254463"/>
    </source>
</evidence>
<evidence type="ECO:0000313" key="1">
    <source>
        <dbReference type="EMBL" id="SUF96748.1"/>
    </source>
</evidence>
<dbReference type="EMBL" id="UGWV01000002">
    <property type="protein sequence ID" value="SUF96748.1"/>
    <property type="molecule type" value="Genomic_DNA"/>
</dbReference>
<proteinExistence type="predicted"/>
<sequence length="89" mass="10384">MKRFQFPLVDPQASSPEFTHYGSFCHDSNKRIKICITLLLDDRFVDMAFITGLADKWFSRLISEARFPAPIKQGRSSCWLKSETKKWIV</sequence>